<keyword evidence="4" id="KW-1003">Cell membrane</keyword>
<evidence type="ECO:0000256" key="5">
    <source>
        <dbReference type="ARBA" id="ARBA00022519"/>
    </source>
</evidence>
<keyword evidence="9" id="KW-0472">Membrane</keyword>
<evidence type="ECO:0000313" key="13">
    <source>
        <dbReference type="Proteomes" id="UP000199766"/>
    </source>
</evidence>
<dbReference type="InterPro" id="IPR043129">
    <property type="entry name" value="ATPase_NBD"/>
</dbReference>
<accession>A0A1H9KCG8</accession>
<feature type="domain" description="GspL periplasmic" evidence="11">
    <location>
        <begin position="269"/>
        <end position="402"/>
    </location>
</feature>
<dbReference type="InterPro" id="IPR025691">
    <property type="entry name" value="GspL_pp_dom"/>
</dbReference>
<evidence type="ECO:0000259" key="11">
    <source>
        <dbReference type="Pfam" id="PF12693"/>
    </source>
</evidence>
<evidence type="ECO:0000256" key="2">
    <source>
        <dbReference type="ARBA" id="ARBA00005318"/>
    </source>
</evidence>
<dbReference type="Proteomes" id="UP000199766">
    <property type="component" value="Unassembled WGS sequence"/>
</dbReference>
<evidence type="ECO:0000256" key="1">
    <source>
        <dbReference type="ARBA" id="ARBA00004377"/>
    </source>
</evidence>
<keyword evidence="13" id="KW-1185">Reference proteome</keyword>
<dbReference type="GO" id="GO:0009276">
    <property type="term" value="C:Gram-negative-bacterium-type cell wall"/>
    <property type="evidence" value="ECO:0007669"/>
    <property type="project" value="InterPro"/>
</dbReference>
<comment type="subcellular location">
    <subcellularLocation>
        <location evidence="1">Cell inner membrane</location>
        <topology evidence="1">Single-pass membrane protein</topology>
    </subcellularLocation>
</comment>
<dbReference type="InterPro" id="IPR007812">
    <property type="entry name" value="T2SS_protein-GspL"/>
</dbReference>
<keyword evidence="6" id="KW-0812">Transmembrane</keyword>
<dbReference type="InterPro" id="IPR024230">
    <property type="entry name" value="GspL_cyto_dom"/>
</dbReference>
<dbReference type="GO" id="GO:0015627">
    <property type="term" value="C:type II protein secretion system complex"/>
    <property type="evidence" value="ECO:0007669"/>
    <property type="project" value="InterPro"/>
</dbReference>
<feature type="domain" description="GspL cytoplasmic actin-ATPase-like" evidence="10">
    <location>
        <begin position="44"/>
        <end position="142"/>
    </location>
</feature>
<dbReference type="AlphaFoldDB" id="A0A1H9KCG8"/>
<protein>
    <submittedName>
        <fullName evidence="12">General secretion pathway protein L</fullName>
    </submittedName>
</protein>
<keyword evidence="5" id="KW-0997">Cell inner membrane</keyword>
<keyword evidence="8" id="KW-1133">Transmembrane helix</keyword>
<dbReference type="RefSeq" id="WP_091455274.1">
    <property type="nucleotide sequence ID" value="NZ_FOGD01000003.1"/>
</dbReference>
<reference evidence="12 13" key="1">
    <citation type="submission" date="2016-10" db="EMBL/GenBank/DDBJ databases">
        <authorList>
            <person name="de Groot N.N."/>
        </authorList>
    </citation>
    <scope>NUCLEOTIDE SEQUENCE [LARGE SCALE GENOMIC DNA]</scope>
    <source>
        <strain evidence="12 13">ATCC 35958</strain>
    </source>
</reference>
<evidence type="ECO:0000256" key="3">
    <source>
        <dbReference type="ARBA" id="ARBA00022448"/>
    </source>
</evidence>
<evidence type="ECO:0000256" key="4">
    <source>
        <dbReference type="ARBA" id="ARBA00022475"/>
    </source>
</evidence>
<keyword evidence="7" id="KW-0653">Protein transport</keyword>
<evidence type="ECO:0000256" key="7">
    <source>
        <dbReference type="ARBA" id="ARBA00022927"/>
    </source>
</evidence>
<evidence type="ECO:0000313" key="12">
    <source>
        <dbReference type="EMBL" id="SEQ96748.1"/>
    </source>
</evidence>
<dbReference type="STRING" id="180197.SAMN02982919_01517"/>
<dbReference type="GO" id="GO:0005886">
    <property type="term" value="C:plasma membrane"/>
    <property type="evidence" value="ECO:0007669"/>
    <property type="project" value="UniProtKB-SubCell"/>
</dbReference>
<comment type="similarity">
    <text evidence="2">Belongs to the GSP L family.</text>
</comment>
<dbReference type="EMBL" id="FOGD01000003">
    <property type="protein sequence ID" value="SEQ96748.1"/>
    <property type="molecule type" value="Genomic_DNA"/>
</dbReference>
<proteinExistence type="inferred from homology"/>
<keyword evidence="3" id="KW-0813">Transport</keyword>
<dbReference type="Pfam" id="PF12693">
    <property type="entry name" value="GspL_C"/>
    <property type="match status" value="1"/>
</dbReference>
<dbReference type="NCBIfam" id="TIGR01709">
    <property type="entry name" value="typeII_sec_gspL"/>
    <property type="match status" value="1"/>
</dbReference>
<dbReference type="OrthoDB" id="8557903at2"/>
<dbReference type="Pfam" id="PF05134">
    <property type="entry name" value="T2SSL"/>
    <property type="match status" value="1"/>
</dbReference>
<sequence>MTTLILHLPLALPGPATEYRYTLSSDGQSVSSHASAALALLPRPGRATGETVALVPAQALSWQRVSLPQGVGLASPRLRAVLEGLLEERLLDDPAQLHFALEPQARSGTAIWVAVCDRAWLRAHLQALENAGIPAARVVPECAPSSADAPPAPIQVLGTPEDPRLLLPRCGPDQGVLWLPLSAAALALMPRTSAADGSIVPMIYAEPAVAALAEQLLGQPVPLQTASARALHALGNGWNLAQFDLASTGSLRLQRKLAAALGAWFGAPQWRAARWALGLLAVVHLLGLNVWAWQERQALAAQKTQVQAVLTQTFPRVQVVVDAPVQMERELALLRQATGSLSARDLEPLLASSASALPPQWQARSIDYSPGQLRLQGPALSAAEQTQATQALRASGHTLDTDGDTLVVRAVTTP</sequence>
<dbReference type="Gene3D" id="3.30.420.380">
    <property type="match status" value="1"/>
</dbReference>
<evidence type="ECO:0000256" key="6">
    <source>
        <dbReference type="ARBA" id="ARBA00022692"/>
    </source>
</evidence>
<evidence type="ECO:0000256" key="9">
    <source>
        <dbReference type="ARBA" id="ARBA00023136"/>
    </source>
</evidence>
<organism evidence="12 13">
    <name type="scientific">Giesbergeria anulus</name>
    <dbReference type="NCBI Taxonomy" id="180197"/>
    <lineage>
        <taxon>Bacteria</taxon>
        <taxon>Pseudomonadati</taxon>
        <taxon>Pseudomonadota</taxon>
        <taxon>Betaproteobacteria</taxon>
        <taxon>Burkholderiales</taxon>
        <taxon>Comamonadaceae</taxon>
        <taxon>Giesbergeria</taxon>
    </lineage>
</organism>
<dbReference type="SUPFAM" id="SSF53067">
    <property type="entry name" value="Actin-like ATPase domain"/>
    <property type="match status" value="1"/>
</dbReference>
<dbReference type="GO" id="GO:0015628">
    <property type="term" value="P:protein secretion by the type II secretion system"/>
    <property type="evidence" value="ECO:0007669"/>
    <property type="project" value="InterPro"/>
</dbReference>
<evidence type="ECO:0000259" key="10">
    <source>
        <dbReference type="Pfam" id="PF05134"/>
    </source>
</evidence>
<evidence type="ECO:0000256" key="8">
    <source>
        <dbReference type="ARBA" id="ARBA00022989"/>
    </source>
</evidence>
<gene>
    <name evidence="12" type="ORF">SAMN02982919_01517</name>
</gene>
<name>A0A1H9KCG8_9BURK</name>